<gene>
    <name evidence="1" type="ORF">LACBIDRAFT_300381</name>
</gene>
<dbReference type="InParanoid" id="B0DGM3"/>
<name>B0DGM3_LACBS</name>
<dbReference type="HOGENOM" id="CLU_1603003_0_0_1"/>
<proteinExistence type="predicted"/>
<reference evidence="1 2" key="1">
    <citation type="journal article" date="2008" name="Nature">
        <title>The genome of Laccaria bicolor provides insights into mycorrhizal symbiosis.</title>
        <authorList>
            <person name="Martin F."/>
            <person name="Aerts A."/>
            <person name="Ahren D."/>
            <person name="Brun A."/>
            <person name="Danchin E.G.J."/>
            <person name="Duchaussoy F."/>
            <person name="Gibon J."/>
            <person name="Kohler A."/>
            <person name="Lindquist E."/>
            <person name="Pereda V."/>
            <person name="Salamov A."/>
            <person name="Shapiro H.J."/>
            <person name="Wuyts J."/>
            <person name="Blaudez D."/>
            <person name="Buee M."/>
            <person name="Brokstein P."/>
            <person name="Canbaeck B."/>
            <person name="Cohen D."/>
            <person name="Courty P.E."/>
            <person name="Coutinho P.M."/>
            <person name="Delaruelle C."/>
            <person name="Detter J.C."/>
            <person name="Deveau A."/>
            <person name="DiFazio S."/>
            <person name="Duplessis S."/>
            <person name="Fraissinet-Tachet L."/>
            <person name="Lucic E."/>
            <person name="Frey-Klett P."/>
            <person name="Fourrey C."/>
            <person name="Feussner I."/>
            <person name="Gay G."/>
            <person name="Grimwood J."/>
            <person name="Hoegger P.J."/>
            <person name="Jain P."/>
            <person name="Kilaru S."/>
            <person name="Labbe J."/>
            <person name="Lin Y.C."/>
            <person name="Legue V."/>
            <person name="Le Tacon F."/>
            <person name="Marmeisse R."/>
            <person name="Melayah D."/>
            <person name="Montanini B."/>
            <person name="Muratet M."/>
            <person name="Nehls U."/>
            <person name="Niculita-Hirzel H."/>
            <person name="Oudot-Le Secq M.P."/>
            <person name="Peter M."/>
            <person name="Quesneville H."/>
            <person name="Rajashekar B."/>
            <person name="Reich M."/>
            <person name="Rouhier N."/>
            <person name="Schmutz J."/>
            <person name="Yin T."/>
            <person name="Chalot M."/>
            <person name="Henrissat B."/>
            <person name="Kuees U."/>
            <person name="Lucas S."/>
            <person name="Van de Peer Y."/>
            <person name="Podila G.K."/>
            <person name="Polle A."/>
            <person name="Pukkila P.J."/>
            <person name="Richardson P.M."/>
            <person name="Rouze P."/>
            <person name="Sanders I.R."/>
            <person name="Stajich J.E."/>
            <person name="Tunlid A."/>
            <person name="Tuskan G."/>
            <person name="Grigoriev I.V."/>
        </authorList>
    </citation>
    <scope>NUCLEOTIDE SEQUENCE [LARGE SCALE GENOMIC DNA]</scope>
    <source>
        <strain evidence="2">S238N-H82 / ATCC MYA-4686</strain>
    </source>
</reference>
<dbReference type="AlphaFoldDB" id="B0DGM3"/>
<dbReference type="Proteomes" id="UP000001194">
    <property type="component" value="Unassembled WGS sequence"/>
</dbReference>
<dbReference type="GeneID" id="6078806"/>
<dbReference type="KEGG" id="lbc:LACBIDRAFT_300381"/>
<sequence>MSITSTFSISVRHGDFSKWAHPDVLLMRKYGFDEDKVVPEPNQYTANRIFYNGRVWRLVNDPSRAAINCIIRRIRDPYAEKIQYVAQYRATTDRLDMSQMPFGKPGQRFWPTRNRSECYQFYDINMIRQHYTYEEGSDLPFLDVVGKSYCPTNLKKMTCRISFSGV</sequence>
<accession>B0DGM3</accession>
<evidence type="ECO:0000313" key="1">
    <source>
        <dbReference type="EMBL" id="EDR06296.1"/>
    </source>
</evidence>
<evidence type="ECO:0000313" key="2">
    <source>
        <dbReference type="Proteomes" id="UP000001194"/>
    </source>
</evidence>
<protein>
    <submittedName>
        <fullName evidence="1">Predicted protein</fullName>
    </submittedName>
</protein>
<dbReference type="EMBL" id="DS547109">
    <property type="protein sequence ID" value="EDR06296.1"/>
    <property type="molecule type" value="Genomic_DNA"/>
</dbReference>
<organism evidence="2">
    <name type="scientific">Laccaria bicolor (strain S238N-H82 / ATCC MYA-4686)</name>
    <name type="common">Bicoloured deceiver</name>
    <name type="synonym">Laccaria laccata var. bicolor</name>
    <dbReference type="NCBI Taxonomy" id="486041"/>
    <lineage>
        <taxon>Eukaryota</taxon>
        <taxon>Fungi</taxon>
        <taxon>Dikarya</taxon>
        <taxon>Basidiomycota</taxon>
        <taxon>Agaricomycotina</taxon>
        <taxon>Agaricomycetes</taxon>
        <taxon>Agaricomycetidae</taxon>
        <taxon>Agaricales</taxon>
        <taxon>Agaricineae</taxon>
        <taxon>Hydnangiaceae</taxon>
        <taxon>Laccaria</taxon>
    </lineage>
</organism>
<keyword evidence="2" id="KW-1185">Reference proteome</keyword>
<dbReference type="RefSeq" id="XP_001883157.1">
    <property type="nucleotide sequence ID" value="XM_001883122.1"/>
</dbReference>